<dbReference type="STRING" id="6290.A0A158QNM7"/>
<dbReference type="AlphaFoldDB" id="A0A158QNM7"/>
<dbReference type="EMBL" id="UZAF01017377">
    <property type="protein sequence ID" value="VDO41008.1"/>
    <property type="molecule type" value="Genomic_DNA"/>
</dbReference>
<evidence type="ECO:0000256" key="6">
    <source>
        <dbReference type="SAM" id="Coils"/>
    </source>
</evidence>
<keyword evidence="3" id="KW-0963">Cytoplasm</keyword>
<dbReference type="GO" id="GO:0005856">
    <property type="term" value="C:cytoskeleton"/>
    <property type="evidence" value="ECO:0007669"/>
    <property type="project" value="UniProtKB-SubCell"/>
</dbReference>
<reference evidence="11" key="1">
    <citation type="submission" date="2016-04" db="UniProtKB">
        <authorList>
            <consortium name="WormBaseParasite"/>
        </authorList>
    </citation>
    <scope>IDENTIFICATION</scope>
</reference>
<protein>
    <submittedName>
        <fullName evidence="11">TACC_C domain-containing protein</fullName>
    </submittedName>
</protein>
<feature type="coiled-coil region" evidence="6">
    <location>
        <begin position="246"/>
        <end position="330"/>
    </location>
</feature>
<reference evidence="9 10" key="2">
    <citation type="submission" date="2018-11" db="EMBL/GenBank/DDBJ databases">
        <authorList>
            <consortium name="Pathogen Informatics"/>
        </authorList>
    </citation>
    <scope>NUCLEOTIDE SEQUENCE [LARGE SCALE GENOMIC DNA]</scope>
    <source>
        <strain evidence="9 10">MHpl1</strain>
    </source>
</reference>
<dbReference type="Proteomes" id="UP000268014">
    <property type="component" value="Unassembled WGS sequence"/>
</dbReference>
<evidence type="ECO:0000256" key="3">
    <source>
        <dbReference type="ARBA" id="ARBA00022490"/>
    </source>
</evidence>
<organism evidence="11">
    <name type="scientific">Haemonchus placei</name>
    <name type="common">Barber's pole worm</name>
    <dbReference type="NCBI Taxonomy" id="6290"/>
    <lineage>
        <taxon>Eukaryota</taxon>
        <taxon>Metazoa</taxon>
        <taxon>Ecdysozoa</taxon>
        <taxon>Nematoda</taxon>
        <taxon>Chromadorea</taxon>
        <taxon>Rhabditida</taxon>
        <taxon>Rhabditina</taxon>
        <taxon>Rhabditomorpha</taxon>
        <taxon>Strongyloidea</taxon>
        <taxon>Trichostrongylidae</taxon>
        <taxon>Haemonchus</taxon>
    </lineage>
</organism>
<evidence type="ECO:0000313" key="11">
    <source>
        <dbReference type="WBParaSite" id="HPLM_0001075301-mRNA-1"/>
    </source>
</evidence>
<evidence type="ECO:0000259" key="8">
    <source>
        <dbReference type="Pfam" id="PF05010"/>
    </source>
</evidence>
<dbReference type="Pfam" id="PF05010">
    <property type="entry name" value="TACC_C"/>
    <property type="match status" value="1"/>
</dbReference>
<dbReference type="OMA" id="KQMSVVM"/>
<dbReference type="WBParaSite" id="HPLM_0001075301-mRNA-1">
    <property type="protein sequence ID" value="HPLM_0001075301-mRNA-1"/>
    <property type="gene ID" value="HPLM_0001075301"/>
</dbReference>
<evidence type="ECO:0000256" key="7">
    <source>
        <dbReference type="SAM" id="MobiDB-lite"/>
    </source>
</evidence>
<evidence type="ECO:0000256" key="4">
    <source>
        <dbReference type="ARBA" id="ARBA00023054"/>
    </source>
</evidence>
<proteinExistence type="inferred from homology"/>
<keyword evidence="10" id="KW-1185">Reference proteome</keyword>
<sequence length="339" mass="38865">MEVDQESQQDLNDDTAKQSADIQAPPMKQGYSTPQQSKPTTDMTDLTKTFTRRPALPKDISPVPDNSVKSDGVSPRTNVRSTRQKTMTMDSCGTHELRKLFAETRQSGSSLEELEAKVVDLFRTKEAEMNGRLAKVMEQMEQMEKHDSNNNEANLMVYRSLVSEYQMMLEELTSGAYIHVGRLEEHGYLKSGACGGSCRASTERDSIKAELDSMHEDYSKLYDSYKKLRKVSEDQKLEYGGLHERYLEKLEEVKRLQGKMSRLREDAQNKLERASKDVEDCLRERDESLVGLRLKVRQLEMDLKSSQRELEIKKNEAVELRDICDQLMSQMEPASDVEQ</sequence>
<feature type="region of interest" description="Disordered" evidence="7">
    <location>
        <begin position="1"/>
        <end position="89"/>
    </location>
</feature>
<keyword evidence="4 6" id="KW-0175">Coiled coil</keyword>
<keyword evidence="5" id="KW-0206">Cytoskeleton</keyword>
<accession>A0A158QNM7</accession>
<feature type="compositionally biased region" description="Polar residues" evidence="7">
    <location>
        <begin position="30"/>
        <end position="39"/>
    </location>
</feature>
<feature type="domain" description="Transforming acidic coiled-coil-containing protein C-terminal" evidence="8">
    <location>
        <begin position="201"/>
        <end position="327"/>
    </location>
</feature>
<evidence type="ECO:0000313" key="10">
    <source>
        <dbReference type="Proteomes" id="UP000268014"/>
    </source>
</evidence>
<evidence type="ECO:0000256" key="5">
    <source>
        <dbReference type="ARBA" id="ARBA00023212"/>
    </source>
</evidence>
<comment type="similarity">
    <text evidence="2">Belongs to the TACC family.</text>
</comment>
<dbReference type="Gene3D" id="1.20.5.1700">
    <property type="match status" value="1"/>
</dbReference>
<feature type="compositionally biased region" description="Low complexity" evidence="7">
    <location>
        <begin position="40"/>
        <end position="49"/>
    </location>
</feature>
<dbReference type="OrthoDB" id="5835865at2759"/>
<name>A0A158QNM7_HAEPC</name>
<comment type="subcellular location">
    <subcellularLocation>
        <location evidence="1">Cytoplasm</location>
        <location evidence="1">Cytoskeleton</location>
    </subcellularLocation>
</comment>
<dbReference type="InterPro" id="IPR007707">
    <property type="entry name" value="TACC_C"/>
</dbReference>
<feature type="compositionally biased region" description="Acidic residues" evidence="7">
    <location>
        <begin position="1"/>
        <end position="13"/>
    </location>
</feature>
<evidence type="ECO:0000256" key="1">
    <source>
        <dbReference type="ARBA" id="ARBA00004245"/>
    </source>
</evidence>
<feature type="compositionally biased region" description="Polar residues" evidence="7">
    <location>
        <begin position="75"/>
        <end position="89"/>
    </location>
</feature>
<evidence type="ECO:0000256" key="2">
    <source>
        <dbReference type="ARBA" id="ARBA00009423"/>
    </source>
</evidence>
<gene>
    <name evidence="9" type="ORF">HPLM_LOCUS10745</name>
</gene>
<evidence type="ECO:0000313" key="9">
    <source>
        <dbReference type="EMBL" id="VDO41008.1"/>
    </source>
</evidence>